<evidence type="ECO:0008006" key="3">
    <source>
        <dbReference type="Google" id="ProtNLM"/>
    </source>
</evidence>
<dbReference type="KEGG" id="omr:OXIME_000631"/>
<gene>
    <name evidence="1" type="ORF">OXIME_000631</name>
</gene>
<accession>A0AAX4NFZ5</accession>
<dbReference type="AlphaFoldDB" id="A0AAX4NFZ5"/>
<dbReference type="GeneID" id="95967361"/>
<protein>
    <recommendedName>
        <fullName evidence="3">Glycosyltransferase 2-like domain-containing protein</fullName>
    </recommendedName>
</protein>
<reference evidence="1 2" key="1">
    <citation type="submission" date="2023-09" db="EMBL/GenBank/DDBJ databases">
        <authorList>
            <person name="Golyshina O.V."/>
            <person name="Lunev E.A."/>
            <person name="Bargiela R."/>
            <person name="Gaines M.C."/>
            <person name="Daum B."/>
            <person name="Bale N.J."/>
            <person name="Koenen M."/>
            <person name="Sinninghe Damst J.S."/>
            <person name="Yakimov M."/>
            <person name="Golyshin P.N."/>
        </authorList>
    </citation>
    <scope>NUCLEOTIDE SEQUENCE [LARGE SCALE GENOMIC DNA]</scope>
    <source>
        <strain evidence="1 2">M1</strain>
    </source>
</reference>
<dbReference type="EMBL" id="CP133772">
    <property type="protein sequence ID" value="WYY00078.1"/>
    <property type="molecule type" value="Genomic_DNA"/>
</dbReference>
<name>A0AAX4NFZ5_9ARCH</name>
<evidence type="ECO:0000313" key="1">
    <source>
        <dbReference type="EMBL" id="WYY00078.1"/>
    </source>
</evidence>
<proteinExistence type="predicted"/>
<dbReference type="RefSeq" id="WP_393972030.1">
    <property type="nucleotide sequence ID" value="NZ_CP133772.1"/>
</dbReference>
<sequence>MDILESLIKKNFQVVNTLGNGMIISFCSWIPDLGDIHEDSIRSIDNMGKEVGFSYEIIVTGELNGVTEGEGKLHLMRMFPELNEVILDHSNAGYGKKAAVENSAGKFLIMFDARTVYNLDLADMIHNFILSGIKKMVFSPLAIIPRMIISEVGSWRELTDGEDIDLYTRIALSYGILAFPFIGSEDGRGGFYLPSPDCVNMGVDKLGERLIHLRDLIIGCNHSWGDLKPLLNSRNGKFSVKIFLLYTAAYVLSKISSVKPYKFDRNNYLIVLESILESLVLKEYTRIETTDMPIRFRITDKQASYLMEKSKLYRDIKDSIIEYRSVSTMGKP</sequence>
<dbReference type="Proteomes" id="UP001451606">
    <property type="component" value="Chromosome"/>
</dbReference>
<organism evidence="1 2">
    <name type="scientific">Oxyplasma meridianum</name>
    <dbReference type="NCBI Taxonomy" id="3073602"/>
    <lineage>
        <taxon>Archaea</taxon>
        <taxon>Methanobacteriati</taxon>
        <taxon>Thermoplasmatota</taxon>
        <taxon>Thermoplasmata</taxon>
        <taxon>Thermoplasmatales</taxon>
        <taxon>Thermoplasmataceae</taxon>
        <taxon>Oxyplasma</taxon>
    </lineage>
</organism>
<keyword evidence="2" id="KW-1185">Reference proteome</keyword>
<evidence type="ECO:0000313" key="2">
    <source>
        <dbReference type="Proteomes" id="UP001451606"/>
    </source>
</evidence>